<name>A0A0C3BSP1_PILCF</name>
<dbReference type="Proteomes" id="UP000054166">
    <property type="component" value="Unassembled WGS sequence"/>
</dbReference>
<dbReference type="EMBL" id="KN832974">
    <property type="protein sequence ID" value="KIM89553.1"/>
    <property type="molecule type" value="Genomic_DNA"/>
</dbReference>
<evidence type="ECO:0000313" key="2">
    <source>
        <dbReference type="Proteomes" id="UP000054166"/>
    </source>
</evidence>
<dbReference type="OrthoDB" id="2417635at2759"/>
<proteinExistence type="predicted"/>
<dbReference type="InterPro" id="IPR036397">
    <property type="entry name" value="RNaseH_sf"/>
</dbReference>
<dbReference type="AlphaFoldDB" id="A0A0C3BSP1"/>
<protein>
    <submittedName>
        <fullName evidence="1">Uncharacterized protein</fullName>
    </submittedName>
</protein>
<dbReference type="GO" id="GO:0003676">
    <property type="term" value="F:nucleic acid binding"/>
    <property type="evidence" value="ECO:0007669"/>
    <property type="project" value="InterPro"/>
</dbReference>
<reference evidence="1 2" key="1">
    <citation type="submission" date="2014-04" db="EMBL/GenBank/DDBJ databases">
        <authorList>
            <consortium name="DOE Joint Genome Institute"/>
            <person name="Kuo A."/>
            <person name="Tarkka M."/>
            <person name="Buscot F."/>
            <person name="Kohler A."/>
            <person name="Nagy L.G."/>
            <person name="Floudas D."/>
            <person name="Copeland A."/>
            <person name="Barry K.W."/>
            <person name="Cichocki N."/>
            <person name="Veneault-Fourrey C."/>
            <person name="LaButti K."/>
            <person name="Lindquist E.A."/>
            <person name="Lipzen A."/>
            <person name="Lundell T."/>
            <person name="Morin E."/>
            <person name="Murat C."/>
            <person name="Sun H."/>
            <person name="Tunlid A."/>
            <person name="Henrissat B."/>
            <person name="Grigoriev I.V."/>
            <person name="Hibbett D.S."/>
            <person name="Martin F."/>
            <person name="Nordberg H.P."/>
            <person name="Cantor M.N."/>
            <person name="Hua S.X."/>
        </authorList>
    </citation>
    <scope>NUCLEOTIDE SEQUENCE [LARGE SCALE GENOMIC DNA]</scope>
    <source>
        <strain evidence="1 2">F 1598</strain>
    </source>
</reference>
<sequence length="267" mass="30595">MAIDCAGGRGGGMNSKCYQEQVLDRVLKAFYTQMEEERGSILFQHDASSPDLNPIEPVWHELEWILHSLSNHPNTIEQLCAAILAAWEDLAIEDVKKHVDQMPDRVEAVAKKEEVEVEREKSCVEVEQEVKKNRKGSREESEEGEVTVGSMLEENGVGKRGTDLKWVHEGRVQRNCSGEVGWEKVEASLSKKRKVDNLGVEKGKLKKVDMWAEILAELQGLRMDIHEFREEFWNMLWVSEQIAGRMKKITVDVKDIMEHLIRGLEEE</sequence>
<dbReference type="Gene3D" id="3.30.420.10">
    <property type="entry name" value="Ribonuclease H-like superfamily/Ribonuclease H"/>
    <property type="match status" value="1"/>
</dbReference>
<organism evidence="1 2">
    <name type="scientific">Piloderma croceum (strain F 1598)</name>
    <dbReference type="NCBI Taxonomy" id="765440"/>
    <lineage>
        <taxon>Eukaryota</taxon>
        <taxon>Fungi</taxon>
        <taxon>Dikarya</taxon>
        <taxon>Basidiomycota</taxon>
        <taxon>Agaricomycotina</taxon>
        <taxon>Agaricomycetes</taxon>
        <taxon>Agaricomycetidae</taxon>
        <taxon>Atheliales</taxon>
        <taxon>Atheliaceae</taxon>
        <taxon>Piloderma</taxon>
    </lineage>
</organism>
<reference evidence="2" key="2">
    <citation type="submission" date="2015-01" db="EMBL/GenBank/DDBJ databases">
        <title>Evolutionary Origins and Diversification of the Mycorrhizal Mutualists.</title>
        <authorList>
            <consortium name="DOE Joint Genome Institute"/>
            <consortium name="Mycorrhizal Genomics Consortium"/>
            <person name="Kohler A."/>
            <person name="Kuo A."/>
            <person name="Nagy L.G."/>
            <person name="Floudas D."/>
            <person name="Copeland A."/>
            <person name="Barry K.W."/>
            <person name="Cichocki N."/>
            <person name="Veneault-Fourrey C."/>
            <person name="LaButti K."/>
            <person name="Lindquist E.A."/>
            <person name="Lipzen A."/>
            <person name="Lundell T."/>
            <person name="Morin E."/>
            <person name="Murat C."/>
            <person name="Riley R."/>
            <person name="Ohm R."/>
            <person name="Sun H."/>
            <person name="Tunlid A."/>
            <person name="Henrissat B."/>
            <person name="Grigoriev I.V."/>
            <person name="Hibbett D.S."/>
            <person name="Martin F."/>
        </authorList>
    </citation>
    <scope>NUCLEOTIDE SEQUENCE [LARGE SCALE GENOMIC DNA]</scope>
    <source>
        <strain evidence="2">F 1598</strain>
    </source>
</reference>
<gene>
    <name evidence="1" type="ORF">PILCRDRAFT_1902</name>
</gene>
<dbReference type="HOGENOM" id="CLU_1042475_0_0_1"/>
<evidence type="ECO:0000313" key="1">
    <source>
        <dbReference type="EMBL" id="KIM89553.1"/>
    </source>
</evidence>
<dbReference type="STRING" id="765440.A0A0C3BSP1"/>
<dbReference type="InParanoid" id="A0A0C3BSP1"/>
<accession>A0A0C3BSP1</accession>
<keyword evidence="2" id="KW-1185">Reference proteome</keyword>